<comment type="cofactor">
    <cofactor evidence="2">
        <name>Mg(2+)</name>
        <dbReference type="ChEBI" id="CHEBI:18420"/>
    </cofactor>
</comment>
<accession>L0EV48</accession>
<evidence type="ECO:0000256" key="8">
    <source>
        <dbReference type="ARBA" id="ARBA00022597"/>
    </source>
</evidence>
<dbReference type="InterPro" id="IPR006318">
    <property type="entry name" value="PTS_EI-like"/>
</dbReference>
<evidence type="ECO:0000256" key="12">
    <source>
        <dbReference type="ARBA" id="ARBA00022777"/>
    </source>
</evidence>
<dbReference type="InterPro" id="IPR015813">
    <property type="entry name" value="Pyrv/PenolPyrv_kinase-like_dom"/>
</dbReference>
<proteinExistence type="inferred from homology"/>
<evidence type="ECO:0000256" key="9">
    <source>
        <dbReference type="ARBA" id="ARBA00022679"/>
    </source>
</evidence>
<comment type="subcellular location">
    <subcellularLocation>
        <location evidence="3">Cytoplasm</location>
    </subcellularLocation>
</comment>
<dbReference type="GO" id="GO:0008965">
    <property type="term" value="F:phosphoenolpyruvate-protein phosphotransferase activity"/>
    <property type="evidence" value="ECO:0007669"/>
    <property type="project" value="UniProtKB-EC"/>
</dbReference>
<keyword evidence="9" id="KW-0808">Transferase</keyword>
<dbReference type="SUPFAM" id="SSF55781">
    <property type="entry name" value="GAF domain-like"/>
    <property type="match status" value="1"/>
</dbReference>
<keyword evidence="13" id="KW-0460">Magnesium</keyword>
<dbReference type="Gene3D" id="3.20.20.60">
    <property type="entry name" value="Phosphoenolpyruvate-binding domains"/>
    <property type="match status" value="1"/>
</dbReference>
<dbReference type="Gene3D" id="3.50.30.10">
    <property type="entry name" value="Phosphohistidine domain"/>
    <property type="match status" value="1"/>
</dbReference>
<dbReference type="SUPFAM" id="SSF52009">
    <property type="entry name" value="Phosphohistidine domain"/>
    <property type="match status" value="1"/>
</dbReference>
<keyword evidence="11" id="KW-0479">Metal-binding</keyword>
<dbReference type="EMBL" id="CP003789">
    <property type="protein sequence ID" value="AGA64271.1"/>
    <property type="molecule type" value="Genomic_DNA"/>
</dbReference>
<dbReference type="PANTHER" id="PTHR46244">
    <property type="entry name" value="PHOSPHOENOLPYRUVATE-PROTEIN PHOSPHOTRANSFERASE"/>
    <property type="match status" value="1"/>
</dbReference>
<evidence type="ECO:0000256" key="10">
    <source>
        <dbReference type="ARBA" id="ARBA00022683"/>
    </source>
</evidence>
<evidence type="ECO:0000256" key="3">
    <source>
        <dbReference type="ARBA" id="ARBA00004496"/>
    </source>
</evidence>
<dbReference type="InterPro" id="IPR003018">
    <property type="entry name" value="GAF"/>
</dbReference>
<evidence type="ECO:0000259" key="14">
    <source>
        <dbReference type="SMART" id="SM00065"/>
    </source>
</evidence>
<keyword evidence="7" id="KW-0963">Cytoplasm</keyword>
<evidence type="ECO:0000256" key="4">
    <source>
        <dbReference type="ARBA" id="ARBA00007837"/>
    </source>
</evidence>
<keyword evidence="12 15" id="KW-0418">Kinase</keyword>
<dbReference type="InterPro" id="IPR000121">
    <property type="entry name" value="PEP_util_C"/>
</dbReference>
<comment type="similarity">
    <text evidence="4">Belongs to the PEP-utilizing enzyme family.</text>
</comment>
<keyword evidence="10" id="KW-0598">Phosphotransferase system</keyword>
<dbReference type="HOGENOM" id="CLU_007308_7_1_5"/>
<dbReference type="PROSITE" id="PS00742">
    <property type="entry name" value="PEP_ENZYMES_2"/>
    <property type="match status" value="1"/>
</dbReference>
<dbReference type="InterPro" id="IPR008731">
    <property type="entry name" value="PTS_EIN"/>
</dbReference>
<dbReference type="InterPro" id="IPR050499">
    <property type="entry name" value="PEP-utilizing_PTS_enzyme"/>
</dbReference>
<dbReference type="InterPro" id="IPR040442">
    <property type="entry name" value="Pyrv_kinase-like_dom_sf"/>
</dbReference>
<evidence type="ECO:0000256" key="5">
    <source>
        <dbReference type="ARBA" id="ARBA00012232"/>
    </source>
</evidence>
<keyword evidence="8" id="KW-0762">Sugar transport</keyword>
<feature type="domain" description="GAF" evidence="14">
    <location>
        <begin position="25"/>
        <end position="173"/>
    </location>
</feature>
<name>L0EV48_LIBCB</name>
<evidence type="ECO:0000256" key="2">
    <source>
        <dbReference type="ARBA" id="ARBA00001946"/>
    </source>
</evidence>
<evidence type="ECO:0000256" key="6">
    <source>
        <dbReference type="ARBA" id="ARBA00022448"/>
    </source>
</evidence>
<keyword evidence="16" id="KW-1185">Reference proteome</keyword>
<dbReference type="PATRIC" id="fig|1215343.11.peg.288"/>
<dbReference type="Gene3D" id="3.30.450.40">
    <property type="match status" value="1"/>
</dbReference>
<dbReference type="Proteomes" id="UP000010799">
    <property type="component" value="Chromosome"/>
</dbReference>
<dbReference type="EC" id="2.7.3.9" evidence="5"/>
<dbReference type="SUPFAM" id="SSF47831">
    <property type="entry name" value="Enzyme I of the PEP:sugar phosphotransferase system HPr-binding (sub)domain"/>
    <property type="match status" value="1"/>
</dbReference>
<dbReference type="InterPro" id="IPR036618">
    <property type="entry name" value="PtsI_HPr-bd_sf"/>
</dbReference>
<dbReference type="InterPro" id="IPR023151">
    <property type="entry name" value="PEP_util_CS"/>
</dbReference>
<dbReference type="eggNOG" id="COG3605">
    <property type="taxonomic scope" value="Bacteria"/>
</dbReference>
<reference evidence="15 16" key="1">
    <citation type="journal article" date="2012" name="Stand. Genomic Sci.">
        <title>Complete genome sequence of Liberibacter crescens BT-1.</title>
        <authorList>
            <person name="Leonard M.T."/>
            <person name="Fagen J.R."/>
            <person name="Davis-Richardson A.G."/>
            <person name="Davis M.J."/>
            <person name="Triplett E.W."/>
        </authorList>
    </citation>
    <scope>NUCLEOTIDE SEQUENCE [LARGE SCALE GENOMIC DNA]</scope>
    <source>
        <strain evidence="15 16">BT-1</strain>
    </source>
</reference>
<dbReference type="KEGG" id="lcc:B488_02780"/>
<comment type="catalytic activity">
    <reaction evidence="1">
        <text>L-histidyl-[protein] + phosphoenolpyruvate = N(pros)-phospho-L-histidyl-[protein] + pyruvate</text>
        <dbReference type="Rhea" id="RHEA:23880"/>
        <dbReference type="Rhea" id="RHEA-COMP:9745"/>
        <dbReference type="Rhea" id="RHEA-COMP:9746"/>
        <dbReference type="ChEBI" id="CHEBI:15361"/>
        <dbReference type="ChEBI" id="CHEBI:29979"/>
        <dbReference type="ChEBI" id="CHEBI:58702"/>
        <dbReference type="ChEBI" id="CHEBI:64837"/>
        <dbReference type="EC" id="2.7.3.9"/>
    </reaction>
</comment>
<sequence>MIKKLHVEHRDVLKRLRALIVEPLDYQERLNRLVKQIAEDMAFHVCSIYVLSPDGLLELYATEGLNKDAVHKCKLKIGQGLVGNVAAFARSLNTSDGQSHSSFFYLPETGEEMFHGFLGVPILRVGRLHGVLVVQDKDERIYNDDEVEIIETIAMVLAEMIAVHEREVDKSIEQKSLHSVSIDGSPYNGGIGFGNVLLHNPRVFVRNLLNEDPEKEVSRLGQAIGNLRISIDRMLLRGDMLREGEHRDVLESYRMFANDQGWLKKIEEAIRNGLTAEAAVEKVNNDYKVRIMRFNDLHNKERIYDFEDLANRLLRHLIRDDNHSSNSPVPSNAIIFARSMGVAELLDYPNSQIKGLVLEEGTITSHVVIVARAMGIPVVGQVKSAVALAENGDSVIVDGDEGRVYLRPLNAHQHDYVEKVHLQVQLREQLQQLRDVVPITKDGKRITLLINAGLLLDMPHLIESGAEGVGLFRTELQFMLASNLPRVNEQEVFYRSVIRQAKGKKVTFRTLDIGDDKVVPYFHLRKESNPALGWRAIRLTLDRSVLLRTQFRALLRASSGNELRIIIPMVTEVSELRSVREFLRREINNLSKFGYELPVKLQFGAMIEVPVLLWQLDELMTEVDFVSVGSNDLFQFSMAVDRNNPRISERFDFLGRPFLRILRDIVQAGVRNNTHVNLCGEMAGKPICAMALIGIGFRSISMSPASINLVKAMLLNLDVCKLEKLLENELNDQYHSTNMRDILSRFAMNENIPL</sequence>
<organism evidence="15 16">
    <name type="scientific">Liberibacter crescens (strain BT-1)</name>
    <dbReference type="NCBI Taxonomy" id="1215343"/>
    <lineage>
        <taxon>Bacteria</taxon>
        <taxon>Pseudomonadati</taxon>
        <taxon>Pseudomonadota</taxon>
        <taxon>Alphaproteobacteria</taxon>
        <taxon>Hyphomicrobiales</taxon>
        <taxon>Rhizobiaceae</taxon>
        <taxon>Liberibacter</taxon>
    </lineage>
</organism>
<dbReference type="GO" id="GO:0005737">
    <property type="term" value="C:cytoplasm"/>
    <property type="evidence" value="ECO:0007669"/>
    <property type="project" value="UniProtKB-SubCell"/>
</dbReference>
<keyword evidence="6" id="KW-0813">Transport</keyword>
<evidence type="ECO:0000256" key="13">
    <source>
        <dbReference type="ARBA" id="ARBA00022842"/>
    </source>
</evidence>
<evidence type="ECO:0000256" key="1">
    <source>
        <dbReference type="ARBA" id="ARBA00000683"/>
    </source>
</evidence>
<dbReference type="GO" id="GO:0016301">
    <property type="term" value="F:kinase activity"/>
    <property type="evidence" value="ECO:0007669"/>
    <property type="project" value="UniProtKB-KW"/>
</dbReference>
<dbReference type="Pfam" id="PF02896">
    <property type="entry name" value="PEP-utilizers_C"/>
    <property type="match status" value="1"/>
</dbReference>
<dbReference type="Pfam" id="PF01590">
    <property type="entry name" value="GAF"/>
    <property type="match status" value="1"/>
</dbReference>
<evidence type="ECO:0000256" key="7">
    <source>
        <dbReference type="ARBA" id="ARBA00022490"/>
    </source>
</evidence>
<evidence type="ECO:0000313" key="16">
    <source>
        <dbReference type="Proteomes" id="UP000010799"/>
    </source>
</evidence>
<dbReference type="InterPro" id="IPR008279">
    <property type="entry name" value="PEP-util_enz_mobile_dom"/>
</dbReference>
<dbReference type="PRINTS" id="PR01736">
    <property type="entry name" value="PHPHTRNFRASE"/>
</dbReference>
<dbReference type="SMART" id="SM00065">
    <property type="entry name" value="GAF"/>
    <property type="match status" value="1"/>
</dbReference>
<evidence type="ECO:0000313" key="15">
    <source>
        <dbReference type="EMBL" id="AGA64271.1"/>
    </source>
</evidence>
<dbReference type="PANTHER" id="PTHR46244:SF6">
    <property type="entry name" value="PHOSPHOENOLPYRUVATE-PROTEIN PHOSPHOTRANSFERASE"/>
    <property type="match status" value="1"/>
</dbReference>
<dbReference type="InterPro" id="IPR036637">
    <property type="entry name" value="Phosphohistidine_dom_sf"/>
</dbReference>
<dbReference type="SUPFAM" id="SSF51621">
    <property type="entry name" value="Phosphoenolpyruvate/pyruvate domain"/>
    <property type="match status" value="1"/>
</dbReference>
<dbReference type="NCBIfam" id="TIGR01417">
    <property type="entry name" value="PTS_I_fam"/>
    <property type="match status" value="1"/>
</dbReference>
<gene>
    <name evidence="15" type="ordered locus">B488_02780</name>
</gene>
<dbReference type="GO" id="GO:0046872">
    <property type="term" value="F:metal ion binding"/>
    <property type="evidence" value="ECO:0007669"/>
    <property type="project" value="UniProtKB-KW"/>
</dbReference>
<dbReference type="STRING" id="1215343.B488_02780"/>
<dbReference type="InterPro" id="IPR029016">
    <property type="entry name" value="GAF-like_dom_sf"/>
</dbReference>
<evidence type="ECO:0000256" key="11">
    <source>
        <dbReference type="ARBA" id="ARBA00022723"/>
    </source>
</evidence>
<dbReference type="GO" id="GO:0009401">
    <property type="term" value="P:phosphoenolpyruvate-dependent sugar phosphotransferase system"/>
    <property type="evidence" value="ECO:0007669"/>
    <property type="project" value="UniProtKB-KW"/>
</dbReference>
<protein>
    <recommendedName>
        <fullName evidence="5">phosphoenolpyruvate--protein phosphotransferase</fullName>
        <ecNumber evidence="5">2.7.3.9</ecNumber>
    </recommendedName>
</protein>
<dbReference type="Gene3D" id="1.10.274.10">
    <property type="entry name" value="PtsI, HPr-binding domain"/>
    <property type="match status" value="1"/>
</dbReference>
<dbReference type="AlphaFoldDB" id="L0EV48"/>
<dbReference type="Pfam" id="PF00391">
    <property type="entry name" value="PEP-utilizers"/>
    <property type="match status" value="1"/>
</dbReference>
<dbReference type="Pfam" id="PF05524">
    <property type="entry name" value="PEP-utilisers_N"/>
    <property type="match status" value="1"/>
</dbReference>